<comment type="caution">
    <text evidence="2">The sequence shown here is derived from an EMBL/GenBank/DDBJ whole genome shotgun (WGS) entry which is preliminary data.</text>
</comment>
<gene>
    <name evidence="2" type="ORF">ACFPUY_44230</name>
</gene>
<dbReference type="EMBL" id="JBHSNW010000050">
    <property type="protein sequence ID" value="MFC5822133.1"/>
    <property type="molecule type" value="Genomic_DNA"/>
</dbReference>
<feature type="region of interest" description="Disordered" evidence="1">
    <location>
        <begin position="257"/>
        <end position="276"/>
    </location>
</feature>
<keyword evidence="3" id="KW-1185">Reference proteome</keyword>
<proteinExistence type="predicted"/>
<evidence type="ECO:0000313" key="3">
    <source>
        <dbReference type="Proteomes" id="UP001596096"/>
    </source>
</evidence>
<evidence type="ECO:0008006" key="4">
    <source>
        <dbReference type="Google" id="ProtNLM"/>
    </source>
</evidence>
<dbReference type="RefSeq" id="WP_219552351.1">
    <property type="nucleotide sequence ID" value="NZ_JAHKRN010000091.1"/>
</dbReference>
<accession>A0ABW1C8W1</accession>
<evidence type="ECO:0000313" key="2">
    <source>
        <dbReference type="EMBL" id="MFC5822133.1"/>
    </source>
</evidence>
<reference evidence="3" key="1">
    <citation type="journal article" date="2019" name="Int. J. Syst. Evol. Microbiol.">
        <title>The Global Catalogue of Microorganisms (GCM) 10K type strain sequencing project: providing services to taxonomists for standard genome sequencing and annotation.</title>
        <authorList>
            <consortium name="The Broad Institute Genomics Platform"/>
            <consortium name="The Broad Institute Genome Sequencing Center for Infectious Disease"/>
            <person name="Wu L."/>
            <person name="Ma J."/>
        </authorList>
    </citation>
    <scope>NUCLEOTIDE SEQUENCE [LARGE SCALE GENOMIC DNA]</scope>
    <source>
        <strain evidence="3">CGMCC 4.7106</strain>
    </source>
</reference>
<protein>
    <recommendedName>
        <fullName evidence="4">DUF1156 domain-containing protein</fullName>
    </recommendedName>
</protein>
<dbReference type="Proteomes" id="UP001596096">
    <property type="component" value="Unassembled WGS sequence"/>
</dbReference>
<organism evidence="2 3">
    <name type="scientific">Nonomuraea harbinensis</name>
    <dbReference type="NCBI Taxonomy" id="1286938"/>
    <lineage>
        <taxon>Bacteria</taxon>
        <taxon>Bacillati</taxon>
        <taxon>Actinomycetota</taxon>
        <taxon>Actinomycetes</taxon>
        <taxon>Streptosporangiales</taxon>
        <taxon>Streptosporangiaceae</taxon>
        <taxon>Nonomuraea</taxon>
    </lineage>
</organism>
<sequence>MTRMIERWFPCAEVSANSRSGWGSGNAEVGVMTWFAKRPSAQAKAATICSLLPWPDDPAEQQRLQELVREAMTGRYAKAEEIRREVVRSEGDGASSLDPFSGRGMIPLEAARLGISAHALDYSPVAVLASRLLTDYPCRIWDDEPAIPYLKEGTTLIETRPRLVQDVAAVLNEIDIRHRDALKEYYPQVAGRDPWGYLWAITIPCQECSRYFPLIGQLDLRKASKRKNRTTKETFHDPGQSYYIDAETESGTWSVVVHEGSPRRAPTRQVPPGKSKYDSNGRLAVCPFCTHAHDRQVQMRIFEKDLARDAPLLAADIDPDLGKSYRPLEREELDAIEAATTALGEEPRFGPFLAAAPDERIPAGNTWTVQATVYGARTYGDMMNARQTLSFITLAKCIRDMGGELAKNGNSDDYIRALTGYAAAVLARKIRRATRGCTLDPKLNKVNDLFATESSLNFSFDYFEVGLADGPGSWASVADGTLKALETTMPLHSAVPCEVSRGSAISLPYRDRSITAVVTDPPYDAMIDYSDASDLFYVWIKRALVDSWPELGMTAHEFGVQEKQEEIIVKKGGTSNNDHRDRQHYDSLITKAFREAQRVVAQDGVVTIVFGHGEPEVWQRLLTAIHDAGLVLTGAWPAKTEAGGKVGFTNIVTTLTMACRPAPSGRPVGRKGVVEAEIKSEIKKRYLDWERWGLAPADMLMAAAGPAMEAVGRYSEVLDAKGEPVDIYTFLPLARAAVQEAMAVEINHEPLDAFDTRTRFALWWVRLYGRQPQAKSELRWQALASSLDLTAVRDLVADAGKGVCFITSREHVGKINGDSAVIDVALALAAASEEGLQAMGQVLIAAGRTGDDTHLWSAIQFLADRLPANDPDSVALTRVLRTRTGISSAAESVAASNRENILRQEVDDAQLRLI</sequence>
<evidence type="ECO:0000256" key="1">
    <source>
        <dbReference type="SAM" id="MobiDB-lite"/>
    </source>
</evidence>
<name>A0ABW1C8W1_9ACTN</name>